<dbReference type="Gene3D" id="1.10.1200.10">
    <property type="entry name" value="ACP-like"/>
    <property type="match status" value="1"/>
</dbReference>
<dbReference type="EMBL" id="QVNQ01000002">
    <property type="protein sequence ID" value="RFS86620.1"/>
    <property type="molecule type" value="Genomic_DNA"/>
</dbReference>
<feature type="domain" description="Carrier" evidence="4">
    <location>
        <begin position="47"/>
        <end position="121"/>
    </location>
</feature>
<keyword evidence="6" id="KW-1185">Reference proteome</keyword>
<feature type="region of interest" description="Disordered" evidence="3">
    <location>
        <begin position="17"/>
        <end position="49"/>
    </location>
</feature>
<evidence type="ECO:0000256" key="2">
    <source>
        <dbReference type="ARBA" id="ARBA00022553"/>
    </source>
</evidence>
<organism evidence="5 6">
    <name type="scientific">Actinomadura spongiicola</name>
    <dbReference type="NCBI Taxonomy" id="2303421"/>
    <lineage>
        <taxon>Bacteria</taxon>
        <taxon>Bacillati</taxon>
        <taxon>Actinomycetota</taxon>
        <taxon>Actinomycetes</taxon>
        <taxon>Streptosporangiales</taxon>
        <taxon>Thermomonosporaceae</taxon>
        <taxon>Actinomadura</taxon>
    </lineage>
</organism>
<keyword evidence="1" id="KW-0596">Phosphopantetheine</keyword>
<name>A0A372GMK2_9ACTN</name>
<dbReference type="InterPro" id="IPR036736">
    <property type="entry name" value="ACP-like_sf"/>
</dbReference>
<dbReference type="Proteomes" id="UP000262882">
    <property type="component" value="Unassembled WGS sequence"/>
</dbReference>
<evidence type="ECO:0000256" key="3">
    <source>
        <dbReference type="SAM" id="MobiDB-lite"/>
    </source>
</evidence>
<dbReference type="SUPFAM" id="SSF47336">
    <property type="entry name" value="ACP-like"/>
    <property type="match status" value="1"/>
</dbReference>
<feature type="compositionally biased region" description="Basic residues" evidence="3">
    <location>
        <begin position="22"/>
        <end position="35"/>
    </location>
</feature>
<dbReference type="GO" id="GO:0031177">
    <property type="term" value="F:phosphopantetheine binding"/>
    <property type="evidence" value="ECO:0007669"/>
    <property type="project" value="InterPro"/>
</dbReference>
<evidence type="ECO:0000313" key="6">
    <source>
        <dbReference type="Proteomes" id="UP000262882"/>
    </source>
</evidence>
<gene>
    <name evidence="5" type="ORF">D0T12_08665</name>
</gene>
<evidence type="ECO:0000256" key="1">
    <source>
        <dbReference type="ARBA" id="ARBA00022450"/>
    </source>
</evidence>
<dbReference type="AlphaFoldDB" id="A0A372GMK2"/>
<dbReference type="InterPro" id="IPR009081">
    <property type="entry name" value="PP-bd_ACP"/>
</dbReference>
<dbReference type="SMART" id="SM00823">
    <property type="entry name" value="PKS_PP"/>
    <property type="match status" value="1"/>
</dbReference>
<keyword evidence="2" id="KW-0597">Phosphoprotein</keyword>
<reference evidence="5 6" key="1">
    <citation type="submission" date="2018-08" db="EMBL/GenBank/DDBJ databases">
        <title>Actinomadura spongicola sp. nov., isolated from marine sponge Leucetta chagosensis.</title>
        <authorList>
            <person name="Li L."/>
            <person name="Lin H.W."/>
        </authorList>
    </citation>
    <scope>NUCLEOTIDE SEQUENCE [LARGE SCALE GENOMIC DNA]</scope>
    <source>
        <strain evidence="5 6">LHW52907</strain>
    </source>
</reference>
<protein>
    <submittedName>
        <fullName evidence="5">Acyl carrier protein</fullName>
    </submittedName>
</protein>
<evidence type="ECO:0000313" key="5">
    <source>
        <dbReference type="EMBL" id="RFS86620.1"/>
    </source>
</evidence>
<dbReference type="Pfam" id="PF00550">
    <property type="entry name" value="PP-binding"/>
    <property type="match status" value="1"/>
</dbReference>
<accession>A0A372GMK2</accession>
<dbReference type="PROSITE" id="PS50075">
    <property type="entry name" value="CARRIER"/>
    <property type="match status" value="1"/>
</dbReference>
<dbReference type="InterPro" id="IPR020806">
    <property type="entry name" value="PKS_PP-bd"/>
</dbReference>
<proteinExistence type="predicted"/>
<sequence length="127" mass="14111">MDQGRIRAGDGRALKGPLYRQVRPRRAGRHRRRRMTMTQPEPGTGDDALGEAERALVEICREVLRVDLGPDDRLPDLGTRSILIIEIAVRLQDRLGADVPLETLLEGRTVRGLAEAVVEARSEAAPR</sequence>
<comment type="caution">
    <text evidence="5">The sequence shown here is derived from an EMBL/GenBank/DDBJ whole genome shotgun (WGS) entry which is preliminary data.</text>
</comment>
<evidence type="ECO:0000259" key="4">
    <source>
        <dbReference type="PROSITE" id="PS50075"/>
    </source>
</evidence>